<organism evidence="3">
    <name type="scientific">marine metagenome</name>
    <dbReference type="NCBI Taxonomy" id="408172"/>
    <lineage>
        <taxon>unclassified sequences</taxon>
        <taxon>metagenomes</taxon>
        <taxon>ecological metagenomes</taxon>
    </lineage>
</organism>
<evidence type="ECO:0000259" key="2">
    <source>
        <dbReference type="Pfam" id="PF01364"/>
    </source>
</evidence>
<sequence length="1101" mass="127161">MFLPSFLFSQSSILSTGDWIKIGVIKSGIYKLDKNFFQDNNVDYNLINPSTIQIFGSGYNGSLPQKNNLSTLFSPKQLKISFYGNNNNVFEDNEFVYFYAQSSDKLVYDSLNNKTQYDNNIYTDSSFFLLTYNQSSGNRVDEIDNGIHYDSLSDEVFHFSYFEEDTYSIIQSGRDWFGSVYSPNEIKSFDILNYVPYSDLNIELQFLSRSLSDSKFSISINDEFIDDIELQKITEGVYGNKGLLTFKNLHYKVGGNNPSKMQISYSGSNSSLAYLDYFTMSGKIKLSYQNDQLKYFTRPSTFKNFVKFKIESNDEVSVWNVTDLYNVYSYKIVNESDNLFYISNIKNYTSNIIFSLDDLLIPEFSYKISNSNIINHLNPDLIIITNKLFYDYANRIKMLREKKDNLVVDVVLVEDIYNQFSSANPDVSSIRNFIKYVYNTSLENLKYVLLFGDCSYDFKDRIPNNTNFIPIYQSYNSTNNIYSFSSDDYYGFLDDDEGEWIESIDGDHYLDVGVGRIPVKTRNEASAYIEKLVRYSDKKNLKGDWKNDIYLVADDGDNNVHQNDAELHFNLLNNNNKSFNINKIYLDFYEQKLIDGIKTSPKTKVLLDEAIDRGSLILNYVGHGNEFLWTEEKILNENSIYSWNNRMKLPLFITATCEFGKFDDPLITSGGEMLLNKSNGGAIALLTTTRPVFSQTNFRLNNQFYKYVFKKNNGEYQRLGDIFKNTKNNSLSGSINRNFALLGDPSMKLAYPNYSVNTETIDTLKALGKVIIKGQIYDYNENIIDDFNGDLFVDVFDKIVSKQTLGDESDPFTFYEWENKIFRGFAEVKNGNFYFEFVVPKNIEYKYGTGRMIFFATDTTSFLDASSSNDFIIGGTSDDFDDDTTPPTIDIFLDSYDFISGNSVSKDPLLIVDLFDLNGINITEINPFHTMRAIVDDTIEIKLNDYFITSKNEYKQGVIRYPLNGLEIGKHKIEIKVSDTYNNLSSKSVVFVIDNNNLFNLYNLMNYPNPFSYETTFSFDHDSGEQPLFIHLEVFDLRGTKLYHYEEILEYSNSHVDGIIWNGNDMNNNILPQGIYIYKLHVKNLYDNSSITTFNKMIKTY</sequence>
<accession>A0A381NT96</accession>
<gene>
    <name evidence="3" type="ORF">METZ01_LOCUS10624</name>
</gene>
<dbReference type="GO" id="GO:0008234">
    <property type="term" value="F:cysteine-type peptidase activity"/>
    <property type="evidence" value="ECO:0007669"/>
    <property type="project" value="InterPro"/>
</dbReference>
<feature type="domain" description="Gingipain" evidence="2">
    <location>
        <begin position="382"/>
        <end position="749"/>
    </location>
</feature>
<dbReference type="InterPro" id="IPR029031">
    <property type="entry name" value="Gingipain_N_sf"/>
</dbReference>
<dbReference type="Pfam" id="PF01364">
    <property type="entry name" value="Peptidase_C25"/>
    <property type="match status" value="1"/>
</dbReference>
<keyword evidence="1" id="KW-0732">Signal</keyword>
<dbReference type="AlphaFoldDB" id="A0A381NT96"/>
<reference evidence="3" key="1">
    <citation type="submission" date="2018-05" db="EMBL/GenBank/DDBJ databases">
        <authorList>
            <person name="Lanie J.A."/>
            <person name="Ng W.-L."/>
            <person name="Kazmierczak K.M."/>
            <person name="Andrzejewski T.M."/>
            <person name="Davidsen T.M."/>
            <person name="Wayne K.J."/>
            <person name="Tettelin H."/>
            <person name="Glass J.I."/>
            <person name="Rusch D."/>
            <person name="Podicherti R."/>
            <person name="Tsui H.-C.T."/>
            <person name="Winkler M.E."/>
        </authorList>
    </citation>
    <scope>NUCLEOTIDE SEQUENCE</scope>
</reference>
<dbReference type="CDD" id="cd02258">
    <property type="entry name" value="Peptidase_C25_N"/>
    <property type="match status" value="1"/>
</dbReference>
<dbReference type="InterPro" id="IPR001769">
    <property type="entry name" value="Gingipain"/>
</dbReference>
<dbReference type="Gene3D" id="3.40.50.10390">
    <property type="entry name" value="Gingipain r, domain 1"/>
    <property type="match status" value="1"/>
</dbReference>
<protein>
    <recommendedName>
        <fullName evidence="2">Gingipain domain-containing protein</fullName>
    </recommendedName>
</protein>
<dbReference type="NCBIfam" id="NF033707">
    <property type="entry name" value="T9SS_sortase"/>
    <property type="match status" value="1"/>
</dbReference>
<dbReference type="InterPro" id="IPR029030">
    <property type="entry name" value="Caspase-like_dom_sf"/>
</dbReference>
<proteinExistence type="predicted"/>
<name>A0A381NT96_9ZZZZ</name>
<dbReference type="SUPFAM" id="SSF52129">
    <property type="entry name" value="Caspase-like"/>
    <property type="match status" value="1"/>
</dbReference>
<dbReference type="Gene3D" id="3.40.50.1460">
    <property type="match status" value="1"/>
</dbReference>
<evidence type="ECO:0000256" key="1">
    <source>
        <dbReference type="ARBA" id="ARBA00022729"/>
    </source>
</evidence>
<dbReference type="GO" id="GO:0006508">
    <property type="term" value="P:proteolysis"/>
    <property type="evidence" value="ECO:0007669"/>
    <property type="project" value="InterPro"/>
</dbReference>
<dbReference type="EMBL" id="UINC01000577">
    <property type="protein sequence ID" value="SUZ57770.1"/>
    <property type="molecule type" value="Genomic_DNA"/>
</dbReference>
<evidence type="ECO:0000313" key="3">
    <source>
        <dbReference type="EMBL" id="SUZ57770.1"/>
    </source>
</evidence>